<dbReference type="AlphaFoldDB" id="A0A259TZ26"/>
<protein>
    <submittedName>
        <fullName evidence="2">Uncharacterized protein</fullName>
    </submittedName>
</protein>
<reference evidence="2 3" key="1">
    <citation type="submission" date="2016-11" db="EMBL/GenBank/DDBJ databases">
        <title>Study of marine rhodopsin-containing bacteria.</title>
        <authorList>
            <person name="Yoshizawa S."/>
            <person name="Kumagai Y."/>
            <person name="Kogure K."/>
        </authorList>
    </citation>
    <scope>NUCLEOTIDE SEQUENCE [LARGE SCALE GENOMIC DNA]</scope>
    <source>
        <strain evidence="2 3">SG-29</strain>
    </source>
</reference>
<feature type="region of interest" description="Disordered" evidence="1">
    <location>
        <begin position="1"/>
        <end position="24"/>
    </location>
</feature>
<accession>A0A259TZ26</accession>
<sequence>MAPAEPSGASPPAPPDDLSPEAASRRRFKKRWAAVFLALVGVGIVAFTTQQAALVSDAADAHEAFLSEIESRLSRVTDLSDEEIADLRRSRNATHVEEAQARGIPPVTQRAALADSADAGGLVPLASNASVNLLDATHSIYRATPGVGVALDSISARFGRELEARGLPQFRFTVSSLLRSGEDQANLSGTNVNAVRGRSSHEYGTTFDITYRRFDFDGGRAPEAPSLPEGLTSAFATPLRQRLDAAEQSFYDDIAMERAPALAAILGRVLITLEDDSVLVALRERRQPVYHVTETNGDTRLTPLTQ</sequence>
<comment type="caution">
    <text evidence="2">The sequence shown here is derived from an EMBL/GenBank/DDBJ whole genome shotgun (WGS) entry which is preliminary data.</text>
</comment>
<evidence type="ECO:0000313" key="3">
    <source>
        <dbReference type="Proteomes" id="UP000216446"/>
    </source>
</evidence>
<evidence type="ECO:0000256" key="1">
    <source>
        <dbReference type="SAM" id="MobiDB-lite"/>
    </source>
</evidence>
<dbReference type="EMBL" id="MQWB01000001">
    <property type="protein sequence ID" value="OZC02824.1"/>
    <property type="molecule type" value="Genomic_DNA"/>
</dbReference>
<proteinExistence type="predicted"/>
<gene>
    <name evidence="2" type="ORF">BSZ36_07460</name>
</gene>
<evidence type="ECO:0000313" key="2">
    <source>
        <dbReference type="EMBL" id="OZC02824.1"/>
    </source>
</evidence>
<dbReference type="Proteomes" id="UP000216446">
    <property type="component" value="Unassembled WGS sequence"/>
</dbReference>
<organism evidence="2 3">
    <name type="scientific">Rubricoccus marinus</name>
    <dbReference type="NCBI Taxonomy" id="716817"/>
    <lineage>
        <taxon>Bacteria</taxon>
        <taxon>Pseudomonadati</taxon>
        <taxon>Rhodothermota</taxon>
        <taxon>Rhodothermia</taxon>
        <taxon>Rhodothermales</taxon>
        <taxon>Rubricoccaceae</taxon>
        <taxon>Rubricoccus</taxon>
    </lineage>
</organism>
<dbReference type="OrthoDB" id="1523789at2"/>
<dbReference type="Pfam" id="PF18979">
    <property type="entry name" value="DUF5715"/>
    <property type="match status" value="1"/>
</dbReference>
<dbReference type="RefSeq" id="WP_094547473.1">
    <property type="nucleotide sequence ID" value="NZ_MQWB01000001.1"/>
</dbReference>
<name>A0A259TZ26_9BACT</name>
<dbReference type="InParanoid" id="A0A259TZ26"/>
<dbReference type="InterPro" id="IPR043769">
    <property type="entry name" value="DUF5715"/>
</dbReference>
<keyword evidence="3" id="KW-1185">Reference proteome</keyword>